<organism evidence="3 4">
    <name type="scientific">Pleomassaria siparia CBS 279.74</name>
    <dbReference type="NCBI Taxonomy" id="1314801"/>
    <lineage>
        <taxon>Eukaryota</taxon>
        <taxon>Fungi</taxon>
        <taxon>Dikarya</taxon>
        <taxon>Ascomycota</taxon>
        <taxon>Pezizomycotina</taxon>
        <taxon>Dothideomycetes</taxon>
        <taxon>Pleosporomycetidae</taxon>
        <taxon>Pleosporales</taxon>
        <taxon>Pleomassariaceae</taxon>
        <taxon>Pleomassaria</taxon>
    </lineage>
</organism>
<dbReference type="SUPFAM" id="SSF54160">
    <property type="entry name" value="Chromo domain-like"/>
    <property type="match status" value="1"/>
</dbReference>
<dbReference type="CDD" id="cd00024">
    <property type="entry name" value="CD_CSD"/>
    <property type="match status" value="1"/>
</dbReference>
<sequence length="749" mass="84750">MAGSNKSSPLPRPPNKFQDQHDAQVSTPAPRTNAQVSTLKTPVHLPKSRTAEQVATPNLRRVAEMYDRPTSSTHRADISPSQRAAKASASHRNLEPASSRKTPPSIHTGRPGRKTSSSDTPRIRVSLQNINTPPVTPQRNPSFHSETTTPSRQYMRIPIEPNQAARTPQITETPIRQKGRITSASYPHAKKTKASKAKDTVLAEKPGDDRNETPQNVPTKPNESWEIESIVASRMKDSNPRIKEYKVKWHTSWEEASSLRKPHGGVAVEAFNATPDRFDYIARDGRVWNVLPDSHSWQNDSDELQWEMWKAIRRNVIKDVKKDWFDDMDDGDFDWSITAQRDARRNAGKHGIDTPETPLDALKTAHAELRANPDLSDDDLLYGNVHVQFTGRFDTQSDPKGSVEKRGTFTIGKAVRAITAGVFDDLAEDEFARAGAYDRLQVWKKTVRELIFVAPFMFRDGTWVQLFALLILEGDDFIAQLNLAHIRTKADWNNYAREYGLQMYYDMIVDNRAPHDIQETFLNLHSYFTGLTPDKHRASERDESSEDEDISQNGDVVEHQRGKGGRGEGNSPLFESKDTSNERNNSRSQQDVRRGETPSANGYSDEDSEEERPGAHAQDPLEISDNNSDDSDDSDDYPDVIPCRQNSYHSDEEDTHHIDPKKVQWLNDKNRPARRGNNRQGRSDESDSSQLNQDLRSKSYLPPEHDQTKRRKRHSADEEEVSGPKAASHTSKRARMEQGTPRTHISKGT</sequence>
<accession>A0A6G1JXZ7</accession>
<keyword evidence="4" id="KW-1185">Reference proteome</keyword>
<evidence type="ECO:0000313" key="3">
    <source>
        <dbReference type="EMBL" id="KAF2705486.1"/>
    </source>
</evidence>
<evidence type="ECO:0000256" key="1">
    <source>
        <dbReference type="ARBA" id="ARBA00011353"/>
    </source>
</evidence>
<feature type="compositionally biased region" description="Basic and acidic residues" evidence="2">
    <location>
        <begin position="575"/>
        <end position="596"/>
    </location>
</feature>
<protein>
    <submittedName>
        <fullName evidence="3">Uncharacterized protein</fullName>
    </submittedName>
</protein>
<feature type="compositionally biased region" description="Basic and acidic residues" evidence="2">
    <location>
        <begin position="196"/>
        <end position="212"/>
    </location>
</feature>
<feature type="compositionally biased region" description="Polar residues" evidence="2">
    <location>
        <begin position="213"/>
        <end position="222"/>
    </location>
</feature>
<proteinExistence type="predicted"/>
<reference evidence="3" key="1">
    <citation type="journal article" date="2020" name="Stud. Mycol.">
        <title>101 Dothideomycetes genomes: a test case for predicting lifestyles and emergence of pathogens.</title>
        <authorList>
            <person name="Haridas S."/>
            <person name="Albert R."/>
            <person name="Binder M."/>
            <person name="Bloem J."/>
            <person name="Labutti K."/>
            <person name="Salamov A."/>
            <person name="Andreopoulos B."/>
            <person name="Baker S."/>
            <person name="Barry K."/>
            <person name="Bills G."/>
            <person name="Bluhm B."/>
            <person name="Cannon C."/>
            <person name="Castanera R."/>
            <person name="Culley D."/>
            <person name="Daum C."/>
            <person name="Ezra D."/>
            <person name="Gonzalez J."/>
            <person name="Henrissat B."/>
            <person name="Kuo A."/>
            <person name="Liang C."/>
            <person name="Lipzen A."/>
            <person name="Lutzoni F."/>
            <person name="Magnuson J."/>
            <person name="Mondo S."/>
            <person name="Nolan M."/>
            <person name="Ohm R."/>
            <person name="Pangilinan J."/>
            <person name="Park H.-J."/>
            <person name="Ramirez L."/>
            <person name="Alfaro M."/>
            <person name="Sun H."/>
            <person name="Tritt A."/>
            <person name="Yoshinaga Y."/>
            <person name="Zwiers L.-H."/>
            <person name="Turgeon B."/>
            <person name="Goodwin S."/>
            <person name="Spatafora J."/>
            <person name="Crous P."/>
            <person name="Grigoriev I."/>
        </authorList>
    </citation>
    <scope>NUCLEOTIDE SEQUENCE</scope>
    <source>
        <strain evidence="3">CBS 279.74</strain>
    </source>
</reference>
<feature type="compositionally biased region" description="Polar residues" evidence="2">
    <location>
        <begin position="114"/>
        <end position="152"/>
    </location>
</feature>
<feature type="compositionally biased region" description="Polar residues" evidence="2">
    <location>
        <begin position="23"/>
        <end position="40"/>
    </location>
</feature>
<evidence type="ECO:0000256" key="2">
    <source>
        <dbReference type="SAM" id="MobiDB-lite"/>
    </source>
</evidence>
<dbReference type="OrthoDB" id="3800963at2759"/>
<dbReference type="InterPro" id="IPR016197">
    <property type="entry name" value="Chromo-like_dom_sf"/>
</dbReference>
<dbReference type="AlphaFoldDB" id="A0A6G1JXZ7"/>
<comment type="subunit">
    <text evidence="1">Component of the NuA4 histone acetyltransferase complex.</text>
</comment>
<feature type="compositionally biased region" description="Polar residues" evidence="2">
    <location>
        <begin position="740"/>
        <end position="749"/>
    </location>
</feature>
<evidence type="ECO:0000313" key="4">
    <source>
        <dbReference type="Proteomes" id="UP000799428"/>
    </source>
</evidence>
<feature type="region of interest" description="Disordered" evidence="2">
    <location>
        <begin position="534"/>
        <end position="749"/>
    </location>
</feature>
<feature type="region of interest" description="Disordered" evidence="2">
    <location>
        <begin position="184"/>
        <end position="223"/>
    </location>
</feature>
<dbReference type="EMBL" id="MU005778">
    <property type="protein sequence ID" value="KAF2705486.1"/>
    <property type="molecule type" value="Genomic_DNA"/>
</dbReference>
<dbReference type="Proteomes" id="UP000799428">
    <property type="component" value="Unassembled WGS sequence"/>
</dbReference>
<feature type="region of interest" description="Disordered" evidence="2">
    <location>
        <begin position="1"/>
        <end position="154"/>
    </location>
</feature>
<gene>
    <name evidence="3" type="ORF">K504DRAFT_493935</name>
</gene>
<feature type="compositionally biased region" description="Acidic residues" evidence="2">
    <location>
        <begin position="627"/>
        <end position="638"/>
    </location>
</feature>
<name>A0A6G1JXZ7_9PLEO</name>